<accession>B7GLB1</accession>
<dbReference type="GeneID" id="7038230"/>
<dbReference type="PROSITE" id="PS51257">
    <property type="entry name" value="PROKAR_LIPOPROTEIN"/>
    <property type="match status" value="1"/>
</dbReference>
<dbReference type="Gene3D" id="2.130.10.10">
    <property type="entry name" value="YVTN repeat-like/Quinoprotein amine dehydrogenase"/>
    <property type="match status" value="2"/>
</dbReference>
<dbReference type="SUPFAM" id="SSF51004">
    <property type="entry name" value="C-terminal (heme d1) domain of cytochrome cd1-nitrite reductase"/>
    <property type="match status" value="1"/>
</dbReference>
<proteinExistence type="predicted"/>
<dbReference type="HOGENOM" id="CLU_071234_0_0_9"/>
<evidence type="ECO:0000256" key="1">
    <source>
        <dbReference type="SAM" id="SignalP"/>
    </source>
</evidence>
<dbReference type="InterPro" id="IPR015943">
    <property type="entry name" value="WD40/YVTN_repeat-like_dom_sf"/>
</dbReference>
<dbReference type="AlphaFoldDB" id="B7GLB1"/>
<dbReference type="eggNOG" id="COG3391">
    <property type="taxonomic scope" value="Bacteria"/>
</dbReference>
<organism evidence="2 3">
    <name type="scientific">Anoxybacillus flavithermus (strain DSM 21510 / WK1)</name>
    <dbReference type="NCBI Taxonomy" id="491915"/>
    <lineage>
        <taxon>Bacteria</taxon>
        <taxon>Bacillati</taxon>
        <taxon>Bacillota</taxon>
        <taxon>Bacilli</taxon>
        <taxon>Bacillales</taxon>
        <taxon>Anoxybacillaceae</taxon>
        <taxon>Anoxybacillus</taxon>
    </lineage>
</organism>
<dbReference type="EMBL" id="CP000922">
    <property type="protein sequence ID" value="ACJ34337.1"/>
    <property type="molecule type" value="Genomic_DNA"/>
</dbReference>
<evidence type="ECO:0000313" key="2">
    <source>
        <dbReference type="EMBL" id="ACJ34337.1"/>
    </source>
</evidence>
<dbReference type="KEGG" id="afl:Aflv_1978"/>
<name>B7GLB1_ANOFW</name>
<protein>
    <submittedName>
        <fullName evidence="2">Uncharacterized conserved protein</fullName>
    </submittedName>
</protein>
<evidence type="ECO:0000313" key="3">
    <source>
        <dbReference type="Proteomes" id="UP000000742"/>
    </source>
</evidence>
<dbReference type="PANTHER" id="PTHR47197">
    <property type="entry name" value="PROTEIN NIRF"/>
    <property type="match status" value="1"/>
</dbReference>
<sequence length="324" mass="35983">MRVRFFFLLIIVVLLASCTPETYTPIPRNKSVVGVVNIKEQSLSFVDYSTKKTMATWKMKNPVTKAVLLPDGDTVMLFGQDMDEMIMYTLSTGKEKKRWGVNKGVTDVLVTKHELLVVNEKKGTVSIMTFDGKVKDVITTPPSPFSILADDKHNQWIVIHFQKGAISFIDQTTKQVKRTVATLDAAVSGLVVPDKDELWIGGHGGGSDIQQEAYVHSLVDGRLLARVKAETMPIQFSQTNKAIYALCHGSNMLYAFDPKTKRLIGSLDIGANPFAMTNAQQHIVIASYDSNELLFVDENTLKQTAAVSVGKGPFYIFFRNAKEE</sequence>
<dbReference type="PATRIC" id="fig|491915.6.peg.2031"/>
<dbReference type="InterPro" id="IPR011048">
    <property type="entry name" value="Haem_d1_sf"/>
</dbReference>
<feature type="chain" id="PRO_5038760965" evidence="1">
    <location>
        <begin position="17"/>
        <end position="324"/>
    </location>
</feature>
<keyword evidence="1" id="KW-0732">Signal</keyword>
<dbReference type="PANTHER" id="PTHR47197:SF3">
    <property type="entry name" value="DIHYDRO-HEME D1 DEHYDROGENASE"/>
    <property type="match status" value="1"/>
</dbReference>
<dbReference type="InterPro" id="IPR051200">
    <property type="entry name" value="Host-pathogen_enzymatic-act"/>
</dbReference>
<dbReference type="RefSeq" id="WP_012575524.1">
    <property type="nucleotide sequence ID" value="NC_011567.1"/>
</dbReference>
<feature type="signal peptide" evidence="1">
    <location>
        <begin position="1"/>
        <end position="16"/>
    </location>
</feature>
<dbReference type="Proteomes" id="UP000000742">
    <property type="component" value="Chromosome"/>
</dbReference>
<reference evidence="2 3" key="1">
    <citation type="journal article" date="2008" name="Genome Biol.">
        <title>Encapsulated in silica: genome, proteome and physiology of the thermophilic bacterium Anoxybacillus flavithermus WK1.</title>
        <authorList>
            <person name="Saw J.H."/>
            <person name="Mountain B.W."/>
            <person name="Feng L."/>
            <person name="Omelchenko M.V."/>
            <person name="Hou S."/>
            <person name="Saito J.A."/>
            <person name="Stott M.B."/>
            <person name="Li D."/>
            <person name="Zhao G."/>
            <person name="Wu J."/>
            <person name="Galperin M.Y."/>
            <person name="Koonin E.V."/>
            <person name="Makarova K.S."/>
            <person name="Wolf Y.I."/>
            <person name="Rigden D.J."/>
            <person name="Dunfield P.F."/>
            <person name="Wang L."/>
            <person name="Alam M."/>
        </authorList>
    </citation>
    <scope>NUCLEOTIDE SEQUENCE [LARGE SCALE GENOMIC DNA]</scope>
    <source>
        <strain evidence="3">DSM 21510 / WK1</strain>
    </source>
</reference>
<dbReference type="STRING" id="491915.Aflv_1978"/>
<gene>
    <name evidence="2" type="ordered locus">Aflv_1978</name>
</gene>